<name>A0A6A3TQP7_9STRA</name>
<protein>
    <submittedName>
        <fullName evidence="2">Uncharacterized protein</fullName>
    </submittedName>
</protein>
<feature type="region of interest" description="Disordered" evidence="1">
    <location>
        <begin position="106"/>
        <end position="129"/>
    </location>
</feature>
<organism evidence="2 3">
    <name type="scientific">Phytophthora fragariae</name>
    <dbReference type="NCBI Taxonomy" id="53985"/>
    <lineage>
        <taxon>Eukaryota</taxon>
        <taxon>Sar</taxon>
        <taxon>Stramenopiles</taxon>
        <taxon>Oomycota</taxon>
        <taxon>Peronosporomycetes</taxon>
        <taxon>Peronosporales</taxon>
        <taxon>Peronosporaceae</taxon>
        <taxon>Phytophthora</taxon>
    </lineage>
</organism>
<dbReference type="EMBL" id="QXFZ01000005">
    <property type="protein sequence ID" value="KAE9141326.1"/>
    <property type="molecule type" value="Genomic_DNA"/>
</dbReference>
<feature type="compositionally biased region" description="Polar residues" evidence="1">
    <location>
        <begin position="120"/>
        <end position="129"/>
    </location>
</feature>
<gene>
    <name evidence="2" type="ORF">PF007_g270</name>
</gene>
<feature type="region of interest" description="Disordered" evidence="1">
    <location>
        <begin position="42"/>
        <end position="92"/>
    </location>
</feature>
<proteinExistence type="predicted"/>
<evidence type="ECO:0000313" key="2">
    <source>
        <dbReference type="EMBL" id="KAE9141326.1"/>
    </source>
</evidence>
<evidence type="ECO:0000313" key="3">
    <source>
        <dbReference type="Proteomes" id="UP000441208"/>
    </source>
</evidence>
<evidence type="ECO:0000256" key="1">
    <source>
        <dbReference type="SAM" id="MobiDB-lite"/>
    </source>
</evidence>
<accession>A0A6A3TQP7</accession>
<reference evidence="2 3" key="1">
    <citation type="submission" date="2018-08" db="EMBL/GenBank/DDBJ databases">
        <title>Genomic investigation of the strawberry pathogen Phytophthora fragariae indicates pathogenicity is determined by transcriptional variation in three key races.</title>
        <authorList>
            <person name="Adams T.M."/>
            <person name="Armitage A.D."/>
            <person name="Sobczyk M.K."/>
            <person name="Bates H.J."/>
            <person name="Dunwell J.M."/>
            <person name="Nellist C.F."/>
            <person name="Harrison R.J."/>
        </authorList>
    </citation>
    <scope>NUCLEOTIDE SEQUENCE [LARGE SCALE GENOMIC DNA]</scope>
    <source>
        <strain evidence="2 3">NOV-71</strain>
    </source>
</reference>
<sequence>MSNTEEYGACCARANERGAKYPSSTSVYSLPLASAILARMADNSEAAPRQAGQDAAMGGPDAASSQAGVAANTPPRTAPDRAAHARAMKADTQAHCKEVRELRVQQAAHARSCKAAKLGNPTQPKDSDK</sequence>
<dbReference type="Proteomes" id="UP000441208">
    <property type="component" value="Unassembled WGS sequence"/>
</dbReference>
<dbReference type="AlphaFoldDB" id="A0A6A3TQP7"/>
<comment type="caution">
    <text evidence="2">The sequence shown here is derived from an EMBL/GenBank/DDBJ whole genome shotgun (WGS) entry which is preliminary data.</text>
</comment>
<feature type="compositionally biased region" description="Basic and acidic residues" evidence="1">
    <location>
        <begin position="78"/>
        <end position="92"/>
    </location>
</feature>